<evidence type="ECO:0000313" key="2">
    <source>
        <dbReference type="EMBL" id="RMX88961.1"/>
    </source>
</evidence>
<dbReference type="EMBL" id="QWIJ01000047">
    <property type="protein sequence ID" value="RMX88961.1"/>
    <property type="molecule type" value="Genomic_DNA"/>
</dbReference>
<dbReference type="EMBL" id="QWIL01000025">
    <property type="protein sequence ID" value="RMY25697.1"/>
    <property type="molecule type" value="Genomic_DNA"/>
</dbReference>
<feature type="region of interest" description="Disordered" evidence="1">
    <location>
        <begin position="113"/>
        <end position="210"/>
    </location>
</feature>
<evidence type="ECO:0000313" key="7">
    <source>
        <dbReference type="Proteomes" id="UP000276864"/>
    </source>
</evidence>
<evidence type="ECO:0000313" key="3">
    <source>
        <dbReference type="EMBL" id="RMY03780.1"/>
    </source>
</evidence>
<name>A0A3M6YL81_HORWE</name>
<proteinExistence type="predicted"/>
<feature type="compositionally biased region" description="Basic and acidic residues" evidence="1">
    <location>
        <begin position="177"/>
        <end position="195"/>
    </location>
</feature>
<gene>
    <name evidence="5" type="ORF">D0866_00438</name>
    <name evidence="4" type="ORF">D0867_00551</name>
    <name evidence="3" type="ORF">D0868_07294</name>
    <name evidence="2" type="ORF">D0869_01246</name>
</gene>
<evidence type="ECO:0000313" key="6">
    <source>
        <dbReference type="Proteomes" id="UP000271337"/>
    </source>
</evidence>
<comment type="caution">
    <text evidence="3">The sequence shown here is derived from an EMBL/GenBank/DDBJ whole genome shotgun (WGS) entry which is preliminary data.</text>
</comment>
<evidence type="ECO:0000313" key="8">
    <source>
        <dbReference type="Proteomes" id="UP000281245"/>
    </source>
</evidence>
<reference evidence="6 7" key="1">
    <citation type="journal article" date="2018" name="BMC Genomics">
        <title>Genomic evidence for intraspecific hybridization in a clonal and extremely halotolerant yeast.</title>
        <authorList>
            <person name="Gostincar C."/>
            <person name="Stajich J.E."/>
            <person name="Zupancic J."/>
            <person name="Zalar P."/>
            <person name="Gunde-Cimerman N."/>
        </authorList>
    </citation>
    <scope>NUCLEOTIDE SEQUENCE [LARGE SCALE GENOMIC DNA]</scope>
    <source>
        <strain evidence="5 7">EXF-6651</strain>
        <strain evidence="3 9">EXF-6654</strain>
        <strain evidence="2 8">EXF-6656</strain>
        <strain evidence="4 6">EXF-6669</strain>
    </source>
</reference>
<accession>A0A3M6YL81</accession>
<feature type="compositionally biased region" description="Polar residues" evidence="1">
    <location>
        <begin position="123"/>
        <end position="143"/>
    </location>
</feature>
<dbReference type="Proteomes" id="UP000282582">
    <property type="component" value="Unassembled WGS sequence"/>
</dbReference>
<organism evidence="3 9">
    <name type="scientific">Hortaea werneckii</name>
    <name type="common">Black yeast</name>
    <name type="synonym">Cladosporium werneckii</name>
    <dbReference type="NCBI Taxonomy" id="91943"/>
    <lineage>
        <taxon>Eukaryota</taxon>
        <taxon>Fungi</taxon>
        <taxon>Dikarya</taxon>
        <taxon>Ascomycota</taxon>
        <taxon>Pezizomycotina</taxon>
        <taxon>Dothideomycetes</taxon>
        <taxon>Dothideomycetidae</taxon>
        <taxon>Mycosphaerellales</taxon>
        <taxon>Teratosphaeriaceae</taxon>
        <taxon>Hortaea</taxon>
    </lineage>
</organism>
<dbReference type="Proteomes" id="UP000276864">
    <property type="component" value="Unassembled WGS sequence"/>
</dbReference>
<dbReference type="Proteomes" id="UP000271337">
    <property type="component" value="Unassembled WGS sequence"/>
</dbReference>
<sequence>MPGCVYDHTHNPWPTIGPLTICDGERTCGYCKGPEATIEYADAANLRKHVYHTHTDGGFRDQRSVEVLMYRPWIRTARGKATEEGKQSPNGNAHDVTPRLEEYRVKALTGNTSVGGAALPAEKTTSPGVQDAQTVGREPSSTAVPAMKSTAAGQPAVPAKPKKWMSEAGKAAHRRRITEMNKKKAREAKQRKEAAEAAEQAKPASGESTN</sequence>
<evidence type="ECO:0000313" key="5">
    <source>
        <dbReference type="EMBL" id="RMY41669.1"/>
    </source>
</evidence>
<dbReference type="VEuPathDB" id="FungiDB:BTJ68_06645"/>
<dbReference type="EMBL" id="QWIM01000021">
    <property type="protein sequence ID" value="RMY41669.1"/>
    <property type="molecule type" value="Genomic_DNA"/>
</dbReference>
<protein>
    <submittedName>
        <fullName evidence="3">Uncharacterized protein</fullName>
    </submittedName>
</protein>
<evidence type="ECO:0000256" key="1">
    <source>
        <dbReference type="SAM" id="MobiDB-lite"/>
    </source>
</evidence>
<evidence type="ECO:0000313" key="9">
    <source>
        <dbReference type="Proteomes" id="UP000282582"/>
    </source>
</evidence>
<dbReference type="AlphaFoldDB" id="A0A3M6YL81"/>
<dbReference type="EMBL" id="QWIK01000591">
    <property type="protein sequence ID" value="RMY03780.1"/>
    <property type="molecule type" value="Genomic_DNA"/>
</dbReference>
<evidence type="ECO:0000313" key="4">
    <source>
        <dbReference type="EMBL" id="RMY25697.1"/>
    </source>
</evidence>
<dbReference type="OrthoDB" id="3880069at2759"/>
<dbReference type="Proteomes" id="UP000281245">
    <property type="component" value="Unassembled WGS sequence"/>
</dbReference>